<gene>
    <name evidence="1" type="ORF">JOB18_045625</name>
</gene>
<evidence type="ECO:0000313" key="2">
    <source>
        <dbReference type="Proteomes" id="UP000693946"/>
    </source>
</evidence>
<evidence type="ECO:0000313" key="1">
    <source>
        <dbReference type="EMBL" id="KAG7521290.1"/>
    </source>
</evidence>
<dbReference type="Proteomes" id="UP000693946">
    <property type="component" value="Linkage Group LG11"/>
</dbReference>
<sequence>MSENQKAASMETHQTTAWWTRGLAAGRRVFRPRPQQPTFRSDALTDLDSDSCRLTMTTASRVQQICP</sequence>
<protein>
    <submittedName>
        <fullName evidence="1">Uncharacterized protein</fullName>
    </submittedName>
</protein>
<comment type="caution">
    <text evidence="1">The sequence shown here is derived from an EMBL/GenBank/DDBJ whole genome shotgun (WGS) entry which is preliminary data.</text>
</comment>
<dbReference type="AlphaFoldDB" id="A0AAV6STQ7"/>
<name>A0AAV6STQ7_SOLSE</name>
<reference evidence="1 2" key="1">
    <citation type="journal article" date="2021" name="Sci. Rep.">
        <title>Chromosome anchoring in Senegalese sole (Solea senegalensis) reveals sex-associated markers and genome rearrangements in flatfish.</title>
        <authorList>
            <person name="Guerrero-Cozar I."/>
            <person name="Gomez-Garrido J."/>
            <person name="Berbel C."/>
            <person name="Martinez-Blanch J.F."/>
            <person name="Alioto T."/>
            <person name="Claros M.G."/>
            <person name="Gagnaire P.A."/>
            <person name="Manchado M."/>
        </authorList>
    </citation>
    <scope>NUCLEOTIDE SEQUENCE [LARGE SCALE GENOMIC DNA]</scope>
    <source>
        <strain evidence="1">Sse05_10M</strain>
    </source>
</reference>
<accession>A0AAV6STQ7</accession>
<dbReference type="EMBL" id="JAGKHQ010000003">
    <property type="protein sequence ID" value="KAG7521290.1"/>
    <property type="molecule type" value="Genomic_DNA"/>
</dbReference>
<organism evidence="1 2">
    <name type="scientific">Solea senegalensis</name>
    <name type="common">Senegalese sole</name>
    <dbReference type="NCBI Taxonomy" id="28829"/>
    <lineage>
        <taxon>Eukaryota</taxon>
        <taxon>Metazoa</taxon>
        <taxon>Chordata</taxon>
        <taxon>Craniata</taxon>
        <taxon>Vertebrata</taxon>
        <taxon>Euteleostomi</taxon>
        <taxon>Actinopterygii</taxon>
        <taxon>Neopterygii</taxon>
        <taxon>Teleostei</taxon>
        <taxon>Neoteleostei</taxon>
        <taxon>Acanthomorphata</taxon>
        <taxon>Carangaria</taxon>
        <taxon>Pleuronectiformes</taxon>
        <taxon>Pleuronectoidei</taxon>
        <taxon>Soleidae</taxon>
        <taxon>Solea</taxon>
    </lineage>
</organism>
<keyword evidence="2" id="KW-1185">Reference proteome</keyword>
<proteinExistence type="predicted"/>